<evidence type="ECO:0000256" key="3">
    <source>
        <dbReference type="ARBA" id="ARBA00022801"/>
    </source>
</evidence>
<feature type="signal peptide" evidence="5">
    <location>
        <begin position="1"/>
        <end position="28"/>
    </location>
</feature>
<dbReference type="GO" id="GO:0016787">
    <property type="term" value="F:hydrolase activity"/>
    <property type="evidence" value="ECO:0007669"/>
    <property type="project" value="UniProtKB-KW"/>
</dbReference>
<dbReference type="InterPro" id="IPR029058">
    <property type="entry name" value="AB_hydrolase_fold"/>
</dbReference>
<protein>
    <submittedName>
        <fullName evidence="7">Alpha/beta fold hydrolase</fullName>
    </submittedName>
</protein>
<dbReference type="InterPro" id="IPR013595">
    <property type="entry name" value="Pept_S33_TAP-like_C"/>
</dbReference>
<name>A0A927EZ07_9ACTN</name>
<evidence type="ECO:0000256" key="1">
    <source>
        <dbReference type="ARBA" id="ARBA00010088"/>
    </source>
</evidence>
<evidence type="ECO:0000256" key="2">
    <source>
        <dbReference type="ARBA" id="ARBA00022729"/>
    </source>
</evidence>
<evidence type="ECO:0000256" key="5">
    <source>
        <dbReference type="SAM" id="SignalP"/>
    </source>
</evidence>
<feature type="chain" id="PRO_5038714444" evidence="5">
    <location>
        <begin position="29"/>
        <end position="525"/>
    </location>
</feature>
<dbReference type="Proteomes" id="UP000632289">
    <property type="component" value="Unassembled WGS sequence"/>
</dbReference>
<accession>A0A927EZ07</accession>
<dbReference type="Pfam" id="PF08386">
    <property type="entry name" value="Abhydrolase_4"/>
    <property type="match status" value="1"/>
</dbReference>
<evidence type="ECO:0000313" key="7">
    <source>
        <dbReference type="EMBL" id="MBD3932328.1"/>
    </source>
</evidence>
<reference evidence="7" key="1">
    <citation type="submission" date="2020-09" db="EMBL/GenBank/DDBJ databases">
        <title>Secondary metabolite and genome analysis of marine Streptomyces chumphonensis KK1-2T.</title>
        <authorList>
            <person name="Phongsopitanun W."/>
            <person name="Kanchanasin P."/>
            <person name="Pittayakhajonwut P."/>
            <person name="Suwanborirux K."/>
            <person name="Tanasupawat S."/>
        </authorList>
    </citation>
    <scope>NUCLEOTIDE SEQUENCE</scope>
    <source>
        <strain evidence="7">KK1-2</strain>
    </source>
</reference>
<evidence type="ECO:0000313" key="8">
    <source>
        <dbReference type="Proteomes" id="UP000632289"/>
    </source>
</evidence>
<keyword evidence="2 5" id="KW-0732">Signal</keyword>
<comment type="caution">
    <text evidence="7">The sequence shown here is derived from an EMBL/GenBank/DDBJ whole genome shotgun (WGS) entry which is preliminary data.</text>
</comment>
<dbReference type="InterPro" id="IPR051601">
    <property type="entry name" value="Serine_prot/Carboxylest_S33"/>
</dbReference>
<proteinExistence type="inferred from homology"/>
<dbReference type="RefSeq" id="WP_191209627.1">
    <property type="nucleotide sequence ID" value="NZ_BAABKL010000015.1"/>
</dbReference>
<sequence>MFRRTSSGGHRRAAATAVAAVLATTALGGCSGGGTEGDRSDGAQRSPSVRPDGDAPALPEELTGQRLTWEECEAPAPGTSPPADRWECATLRAPLDYDEPRGETLDLALIRTRATGEDGRVGSLLFNFGGPGGSGVAALPGFENSFATLGASYDLVSFDPRGVGRSAKVRCQSDAEIEESLSTDVTPDTAAEQREYLDEARALSADCDEESGDLLPHVGTADAARDMDLMRHVLGDEKLHYFGFSYGTTLGGTYAHLFPENVGRMVLDAAVDPTAGTVEHARHQTVGFQRALENYLDSTGEDPEQGTRRIADLLERIDREPLPTDGDRRLSEAQALYGIVTPLYSEAGWPLLTQALEQAENGDGTGLLALSDRYHGRDDAGRFEAASHAQRAVSCADDSHRATPEEARAVLPDFVEVSPVFGPFLAWDTAGWCADWPVPGARDTPEVSAEGAAPVVVIGTTGDPATPVEGAERMAKELGEDVGVLVTVDGEGHGAYLAGGSCVQDAVDAYLLRGDVPDNGTTCDT</sequence>
<evidence type="ECO:0000259" key="6">
    <source>
        <dbReference type="Pfam" id="PF08386"/>
    </source>
</evidence>
<dbReference type="EMBL" id="JACXYU010000005">
    <property type="protein sequence ID" value="MBD3932328.1"/>
    <property type="molecule type" value="Genomic_DNA"/>
</dbReference>
<dbReference type="SUPFAM" id="SSF53474">
    <property type="entry name" value="alpha/beta-Hydrolases"/>
    <property type="match status" value="1"/>
</dbReference>
<feature type="region of interest" description="Disordered" evidence="4">
    <location>
        <begin position="29"/>
        <end position="59"/>
    </location>
</feature>
<dbReference type="AlphaFoldDB" id="A0A927EZ07"/>
<keyword evidence="8" id="KW-1185">Reference proteome</keyword>
<feature type="domain" description="Peptidase S33 tripeptidyl aminopeptidase-like C-terminal" evidence="6">
    <location>
        <begin position="418"/>
        <end position="523"/>
    </location>
</feature>
<organism evidence="7 8">
    <name type="scientific">Streptomyces chumphonensis</name>
    <dbReference type="NCBI Taxonomy" id="1214925"/>
    <lineage>
        <taxon>Bacteria</taxon>
        <taxon>Bacillati</taxon>
        <taxon>Actinomycetota</taxon>
        <taxon>Actinomycetes</taxon>
        <taxon>Kitasatosporales</taxon>
        <taxon>Streptomycetaceae</taxon>
        <taxon>Streptomyces</taxon>
    </lineage>
</organism>
<keyword evidence="3 7" id="KW-0378">Hydrolase</keyword>
<dbReference type="Gene3D" id="3.40.50.1820">
    <property type="entry name" value="alpha/beta hydrolase"/>
    <property type="match status" value="1"/>
</dbReference>
<evidence type="ECO:0000256" key="4">
    <source>
        <dbReference type="SAM" id="MobiDB-lite"/>
    </source>
</evidence>
<gene>
    <name evidence="7" type="ORF">IF129_12285</name>
</gene>
<dbReference type="PROSITE" id="PS51257">
    <property type="entry name" value="PROKAR_LIPOPROTEIN"/>
    <property type="match status" value="1"/>
</dbReference>
<comment type="similarity">
    <text evidence="1">Belongs to the peptidase S33 family.</text>
</comment>
<dbReference type="PANTHER" id="PTHR43248:SF29">
    <property type="entry name" value="TRIPEPTIDYL AMINOPEPTIDASE"/>
    <property type="match status" value="1"/>
</dbReference>
<dbReference type="PANTHER" id="PTHR43248">
    <property type="entry name" value="2-SUCCINYL-6-HYDROXY-2,4-CYCLOHEXADIENE-1-CARBOXYLATE SYNTHASE"/>
    <property type="match status" value="1"/>
</dbReference>